<feature type="binding site" evidence="15">
    <location>
        <position position="886"/>
    </location>
    <ligand>
        <name>ATP</name>
        <dbReference type="ChEBI" id="CHEBI:30616"/>
    </ligand>
</feature>
<keyword evidence="10" id="KW-0611">Plant defense</keyword>
<evidence type="ECO:0000259" key="17">
    <source>
        <dbReference type="PROSITE" id="PS50011"/>
    </source>
</evidence>
<keyword evidence="8 15" id="KW-0547">Nucleotide-binding</keyword>
<comment type="subcellular location">
    <subcellularLocation>
        <location evidence="1">Cell membrane</location>
    </subcellularLocation>
</comment>
<keyword evidence="5" id="KW-0723">Serine/threonine-protein kinase</keyword>
<dbReference type="FunFam" id="1.50.10.20:FF:000044">
    <property type="entry name" value="Lupeol synthase"/>
    <property type="match status" value="1"/>
</dbReference>
<dbReference type="Proteomes" id="UP000501690">
    <property type="component" value="Linkage Group LG2"/>
</dbReference>
<keyword evidence="7" id="KW-0677">Repeat</keyword>
<dbReference type="GO" id="GO:0005886">
    <property type="term" value="C:plasma membrane"/>
    <property type="evidence" value="ECO:0007669"/>
    <property type="project" value="UniProtKB-SubCell"/>
</dbReference>
<evidence type="ECO:0000256" key="3">
    <source>
        <dbReference type="ARBA" id="ARBA00012513"/>
    </source>
</evidence>
<evidence type="ECO:0000256" key="1">
    <source>
        <dbReference type="ARBA" id="ARBA00004236"/>
    </source>
</evidence>
<evidence type="ECO:0000256" key="8">
    <source>
        <dbReference type="ARBA" id="ARBA00022741"/>
    </source>
</evidence>
<sequence length="1165" mass="132727">MWKLKIAEGGEGLISVNNFIGRQHWEFDPNAGTPEERAEVERVREEFRKNRFCNKQSGDLLLRMQLRKEHTCGSIPERVKVRDRENVTEEGLISTMRRGISFYSSIQAHDGHWPAESAGPLFFVQPLVMALYITGSLNAVLGPEHQKEIIRYLYNHQNKDGGWGSHIEGHSTMFGSALSYIALRILGEGREDGEDRAMARGRKWILDHGGLEAIPSWGKFWVTVLGVHEWSGCNPLPPEIWLLPKYTPIHPGKMLCYCRLVYMPMSYLYGKKFVGPITKLIISLREEMYNQPYDQIDWNKCRSRVAKEDLYYPHPLIQDVLWASLHHVAEPLLNRWPFSMLREKALEVAIDHIRYEDENSRYLGIGNVEKVLCLIARWVENPNSEAYKLHLARIPDYFWLAEDGLKIQSFGSQLWDAALAIQAILSCDLSEEYGPTLQKAHHFVKASQVRENPSGDFEAMHRHISKGAWTFSMQDQGWQVSDCTAEGLKAALLLSQMPVDLVGEKMEDDRFYDAVNVILSLQSNNGGFPAWEPQRAYRWLEKFNPTEIFEDTLIEMEYVECTSSALQALALFRKLYPKHRRKEIDYCISKAIHYIEKAQNPDGSWFGCWGICYTYGTWFSVKGLTECGKNYRNSDALRKACDFLLSKQLPNGGWGESYLSSQNKVYTNLEDNRANLVQSSWALMSLIDAGQVEIDPTPVERGIRLLINSQMEDGDFPQQRRDQIERRRGALGFGAFYAHCSNFLVVGSIFPRTISNLRNNVGALHSGRERECSFLRFRSRSRFMGICFSIEDKSNLPVSHSNSKPKPQGSVGHESAAPIVSINIKDLREGVGYSNVDSFTYEELRLATKHFRPDFILGEGGFGVVYKGVIDHAVRSGYKTTEVAIKELNREGFQGDREWLTEVNYLGQFSHPNLVKLIGYCCEDEHRLLVYEYMASGSLEKHLFRRVGSTLTWSKRMKIALHAARGLAFLHGAERPIIYRDFKTSNILLDEDFNAKLSDFGLAKDGPMGDQTHVSTRVMGTYGYAAPEYVMTGHLTARSDVYGFGVVLLEMLIGRRALDKSRPSREHNLVEWARPLLNHNKKLLKILDPKLEGQYSSKTALRVAHLAYQCLSQNPKGRPLMSHVVELLDNFQSREENEEDQMLQTGGSSSITLYEVPKGTNGTPT</sequence>
<dbReference type="InterPro" id="IPR008930">
    <property type="entry name" value="Terpenoid_cyclase/PrenylTrfase"/>
</dbReference>
<dbReference type="Gene3D" id="1.50.10.20">
    <property type="match status" value="2"/>
</dbReference>
<protein>
    <recommendedName>
        <fullName evidence="14">Lupeol synthase</fullName>
        <ecNumber evidence="3">2.7.11.1</ecNumber>
        <ecNumber evidence="13">5.4.99.41</ecNumber>
    </recommendedName>
</protein>
<dbReference type="InterPro" id="IPR032696">
    <property type="entry name" value="SQ_cyclase_C"/>
</dbReference>
<dbReference type="Pfam" id="PF07714">
    <property type="entry name" value="PK_Tyr_Ser-Thr"/>
    <property type="match status" value="1"/>
</dbReference>
<gene>
    <name evidence="18" type="ORF">DEO72_LG2g5530</name>
</gene>
<keyword evidence="4" id="KW-1003">Cell membrane</keyword>
<evidence type="ECO:0000313" key="19">
    <source>
        <dbReference type="Proteomes" id="UP000501690"/>
    </source>
</evidence>
<dbReference type="FunFam" id="3.30.200.20:FF:000228">
    <property type="entry name" value="Serine/threonine-protein kinase BIK1"/>
    <property type="match status" value="1"/>
</dbReference>
<dbReference type="GO" id="GO:0005524">
    <property type="term" value="F:ATP binding"/>
    <property type="evidence" value="ECO:0007669"/>
    <property type="project" value="UniProtKB-UniRule"/>
</dbReference>
<dbReference type="InterPro" id="IPR011009">
    <property type="entry name" value="Kinase-like_dom_sf"/>
</dbReference>
<dbReference type="InterPro" id="IPR001245">
    <property type="entry name" value="Ser-Thr/Tyr_kinase_cat_dom"/>
</dbReference>
<dbReference type="GO" id="GO:0042299">
    <property type="term" value="F:lupeol synthase activity"/>
    <property type="evidence" value="ECO:0007669"/>
    <property type="project" value="UniProtKB-EC"/>
</dbReference>
<dbReference type="GO" id="GO:0005811">
    <property type="term" value="C:lipid droplet"/>
    <property type="evidence" value="ECO:0007669"/>
    <property type="project" value="InterPro"/>
</dbReference>
<dbReference type="PROSITE" id="PS01074">
    <property type="entry name" value="TERPENE_SYNTHASES"/>
    <property type="match status" value="1"/>
</dbReference>
<evidence type="ECO:0000256" key="7">
    <source>
        <dbReference type="ARBA" id="ARBA00022737"/>
    </source>
</evidence>
<dbReference type="SUPFAM" id="SSF56112">
    <property type="entry name" value="Protein kinase-like (PK-like)"/>
    <property type="match status" value="1"/>
</dbReference>
<evidence type="ECO:0000313" key="18">
    <source>
        <dbReference type="EMBL" id="QCD85171.1"/>
    </source>
</evidence>
<dbReference type="InterPro" id="IPR008271">
    <property type="entry name" value="Ser/Thr_kinase_AS"/>
</dbReference>
<keyword evidence="4" id="KW-0472">Membrane</keyword>
<organism evidence="18 19">
    <name type="scientific">Vigna unguiculata</name>
    <name type="common">Cowpea</name>
    <dbReference type="NCBI Taxonomy" id="3917"/>
    <lineage>
        <taxon>Eukaryota</taxon>
        <taxon>Viridiplantae</taxon>
        <taxon>Streptophyta</taxon>
        <taxon>Embryophyta</taxon>
        <taxon>Tracheophyta</taxon>
        <taxon>Spermatophyta</taxon>
        <taxon>Magnoliopsida</taxon>
        <taxon>eudicotyledons</taxon>
        <taxon>Gunneridae</taxon>
        <taxon>Pentapetalae</taxon>
        <taxon>rosids</taxon>
        <taxon>fabids</taxon>
        <taxon>Fabales</taxon>
        <taxon>Fabaceae</taxon>
        <taxon>Papilionoideae</taxon>
        <taxon>50 kb inversion clade</taxon>
        <taxon>NPAAA clade</taxon>
        <taxon>indigoferoid/millettioid clade</taxon>
        <taxon>Phaseoleae</taxon>
        <taxon>Vigna</taxon>
    </lineage>
</organism>
<name>A0A4D6L9G4_VIGUN</name>
<feature type="region of interest" description="Disordered" evidence="16">
    <location>
        <begin position="1136"/>
        <end position="1165"/>
    </location>
</feature>
<dbReference type="FunFam" id="1.50.10.20:FF:000011">
    <property type="entry name" value="Terpene cyclase/mutase family member"/>
    <property type="match status" value="1"/>
</dbReference>
<keyword evidence="9" id="KW-0418">Kinase</keyword>
<reference evidence="18 19" key="1">
    <citation type="submission" date="2019-04" db="EMBL/GenBank/DDBJ databases">
        <title>An improved genome assembly and genetic linkage map for asparagus bean, Vigna unguiculata ssp. sesquipedialis.</title>
        <authorList>
            <person name="Xia Q."/>
            <person name="Zhang R."/>
            <person name="Dong Y."/>
        </authorList>
    </citation>
    <scope>NUCLEOTIDE SEQUENCE [LARGE SCALE GENOMIC DNA]</scope>
    <source>
        <tissue evidence="18">Leaf</tissue>
    </source>
</reference>
<dbReference type="GO" id="GO:0004674">
    <property type="term" value="F:protein serine/threonine kinase activity"/>
    <property type="evidence" value="ECO:0007669"/>
    <property type="project" value="UniProtKB-KW"/>
</dbReference>
<evidence type="ECO:0000256" key="14">
    <source>
        <dbReference type="ARBA" id="ARBA00072657"/>
    </source>
</evidence>
<dbReference type="GO" id="GO:0019745">
    <property type="term" value="P:pentacyclic triterpenoid biosynthetic process"/>
    <property type="evidence" value="ECO:0007669"/>
    <property type="project" value="UniProtKB-ARBA"/>
</dbReference>
<dbReference type="SUPFAM" id="SSF48239">
    <property type="entry name" value="Terpenoid cyclases/Protein prenyltransferases"/>
    <property type="match status" value="2"/>
</dbReference>
<dbReference type="InterPro" id="IPR000719">
    <property type="entry name" value="Prot_kinase_dom"/>
</dbReference>
<dbReference type="InterPro" id="IPR017441">
    <property type="entry name" value="Protein_kinase_ATP_BS"/>
</dbReference>
<dbReference type="SFLD" id="SFLDG01016">
    <property type="entry name" value="Prenyltransferase_Like_2"/>
    <property type="match status" value="1"/>
</dbReference>
<dbReference type="PANTHER" id="PTHR11764:SF19">
    <property type="entry name" value="TERPENE CYCLASE_MUTASE FAMILY MEMBER"/>
    <property type="match status" value="1"/>
</dbReference>
<dbReference type="FunFam" id="1.10.510.10:FF:000258">
    <property type="entry name" value="Probable serine/threonine-protein kinase PBL8"/>
    <property type="match status" value="1"/>
</dbReference>
<dbReference type="InterPro" id="IPR018333">
    <property type="entry name" value="Squalene_cyclase"/>
</dbReference>
<keyword evidence="12" id="KW-0413">Isomerase</keyword>
<dbReference type="AlphaFoldDB" id="A0A4D6L9G4"/>
<feature type="compositionally biased region" description="Polar residues" evidence="16">
    <location>
        <begin position="1142"/>
        <end position="1152"/>
    </location>
</feature>
<dbReference type="EMBL" id="CP039346">
    <property type="protein sequence ID" value="QCD85171.1"/>
    <property type="molecule type" value="Genomic_DNA"/>
</dbReference>
<dbReference type="Pfam" id="PF13243">
    <property type="entry name" value="SQHop_cyclase_C"/>
    <property type="match status" value="1"/>
</dbReference>
<dbReference type="Gene3D" id="3.30.200.20">
    <property type="entry name" value="Phosphorylase Kinase, domain 1"/>
    <property type="match status" value="1"/>
</dbReference>
<dbReference type="EC" id="2.7.11.1" evidence="3"/>
<evidence type="ECO:0000256" key="2">
    <source>
        <dbReference type="ARBA" id="ARBA00009755"/>
    </source>
</evidence>
<evidence type="ECO:0000256" key="10">
    <source>
        <dbReference type="ARBA" id="ARBA00022821"/>
    </source>
</evidence>
<evidence type="ECO:0000256" key="15">
    <source>
        <dbReference type="PROSITE-ProRule" id="PRU10141"/>
    </source>
</evidence>
<accession>A0A4D6L9G4</accession>
<dbReference type="Pfam" id="PF13249">
    <property type="entry name" value="SQHop_cyclase_N"/>
    <property type="match status" value="1"/>
</dbReference>
<evidence type="ECO:0000256" key="12">
    <source>
        <dbReference type="ARBA" id="ARBA00023235"/>
    </source>
</evidence>
<keyword evidence="19" id="KW-1185">Reference proteome</keyword>
<dbReference type="Gene3D" id="1.10.510.10">
    <property type="entry name" value="Transferase(Phosphotransferase) domain 1"/>
    <property type="match status" value="1"/>
</dbReference>
<dbReference type="PROSITE" id="PS00108">
    <property type="entry name" value="PROTEIN_KINASE_ST"/>
    <property type="match status" value="1"/>
</dbReference>
<keyword evidence="11 15" id="KW-0067">ATP-binding</keyword>
<dbReference type="GO" id="GO:0006952">
    <property type="term" value="P:defense response"/>
    <property type="evidence" value="ECO:0007669"/>
    <property type="project" value="UniProtKB-KW"/>
</dbReference>
<evidence type="ECO:0000256" key="11">
    <source>
        <dbReference type="ARBA" id="ARBA00022840"/>
    </source>
</evidence>
<dbReference type="CDD" id="cd02892">
    <property type="entry name" value="SQCY_1"/>
    <property type="match status" value="1"/>
</dbReference>
<evidence type="ECO:0000256" key="4">
    <source>
        <dbReference type="ARBA" id="ARBA00022475"/>
    </source>
</evidence>
<proteinExistence type="inferred from homology"/>
<dbReference type="EC" id="5.4.99.41" evidence="13"/>
<dbReference type="NCBIfam" id="TIGR01787">
    <property type="entry name" value="squalene_cyclas"/>
    <property type="match status" value="1"/>
</dbReference>
<evidence type="ECO:0000256" key="6">
    <source>
        <dbReference type="ARBA" id="ARBA00022679"/>
    </source>
</evidence>
<dbReference type="PROSITE" id="PS00107">
    <property type="entry name" value="PROTEIN_KINASE_ATP"/>
    <property type="match status" value="1"/>
</dbReference>
<dbReference type="PROSITE" id="PS50011">
    <property type="entry name" value="PROTEIN_KINASE_DOM"/>
    <property type="match status" value="1"/>
</dbReference>
<keyword evidence="6" id="KW-0808">Transferase</keyword>
<evidence type="ECO:0000256" key="13">
    <source>
        <dbReference type="ARBA" id="ARBA00066566"/>
    </source>
</evidence>
<comment type="similarity">
    <text evidence="2">Belongs to the terpene cyclase/mutase family.</text>
</comment>
<evidence type="ECO:0000256" key="9">
    <source>
        <dbReference type="ARBA" id="ARBA00022777"/>
    </source>
</evidence>
<dbReference type="InterPro" id="IPR002365">
    <property type="entry name" value="Terpene_synthase_CS"/>
</dbReference>
<dbReference type="InterPro" id="IPR032697">
    <property type="entry name" value="SQ_cyclase_N"/>
</dbReference>
<evidence type="ECO:0000256" key="16">
    <source>
        <dbReference type="SAM" id="MobiDB-lite"/>
    </source>
</evidence>
<dbReference type="CDD" id="cd14066">
    <property type="entry name" value="STKc_IRAK"/>
    <property type="match status" value="1"/>
</dbReference>
<dbReference type="PANTHER" id="PTHR11764">
    <property type="entry name" value="TERPENE CYCLASE/MUTASE FAMILY MEMBER"/>
    <property type="match status" value="1"/>
</dbReference>
<evidence type="ECO:0000256" key="5">
    <source>
        <dbReference type="ARBA" id="ARBA00022527"/>
    </source>
</evidence>
<feature type="domain" description="Protein kinase" evidence="17">
    <location>
        <begin position="851"/>
        <end position="1132"/>
    </location>
</feature>